<dbReference type="AlphaFoldDB" id="A0A2X0JYX1"/>
<dbReference type="OrthoDB" id="2060945at2"/>
<organism evidence="2 3">
    <name type="scientific">Streptacidiphilus pinicola</name>
    <dbReference type="NCBI Taxonomy" id="2219663"/>
    <lineage>
        <taxon>Bacteria</taxon>
        <taxon>Bacillati</taxon>
        <taxon>Actinomycetota</taxon>
        <taxon>Actinomycetes</taxon>
        <taxon>Kitasatosporales</taxon>
        <taxon>Streptomycetaceae</taxon>
        <taxon>Streptacidiphilus</taxon>
    </lineage>
</organism>
<proteinExistence type="predicted"/>
<dbReference type="EMBL" id="QKYN01000122">
    <property type="protein sequence ID" value="RAG82145.1"/>
    <property type="molecule type" value="Genomic_DNA"/>
</dbReference>
<keyword evidence="3" id="KW-1185">Reference proteome</keyword>
<evidence type="ECO:0000259" key="1">
    <source>
        <dbReference type="Pfam" id="PF13472"/>
    </source>
</evidence>
<dbReference type="InterPro" id="IPR013830">
    <property type="entry name" value="SGNH_hydro"/>
</dbReference>
<gene>
    <name evidence="2" type="ORF">DN069_29125</name>
</gene>
<dbReference type="SUPFAM" id="SSF52266">
    <property type="entry name" value="SGNH hydrolase"/>
    <property type="match status" value="1"/>
</dbReference>
<sequence length="345" mass="37284">MNVSPLSAWDAAATARAVEGAIDLEWAQDRSWFMPWRLPVADLELHHRELVLPAMCPSGVRLRLRTASTRLLLDAESVRLQGGPVFEARCDLAVDGEPVRSTALGVAGVVFGGLPPGEKDVEIALPICPAVRLRGVRALDGAALRPLPDERPRWTVYGSSISHGYRTTPSRTWPATAARLLGRNLTNLGYGGACLLDPLVGRMLAKRPAEFITLELGINVYNSAALRERTFLPAVHGLLAEIRSRQPLVPITVLGPVFGGSRESELADGMSPAFGDLTLGALRDQLHGAVELLRRRGDTALTWFDGRELCSATDAAHGALPDGLHPDEAHQQEMGRRYAELRAGV</sequence>
<dbReference type="Pfam" id="PF13472">
    <property type="entry name" value="Lipase_GDSL_2"/>
    <property type="match status" value="1"/>
</dbReference>
<dbReference type="Gene3D" id="2.60.120.260">
    <property type="entry name" value="Galactose-binding domain-like"/>
    <property type="match status" value="1"/>
</dbReference>
<dbReference type="Gene3D" id="3.40.50.1110">
    <property type="entry name" value="SGNH hydrolase"/>
    <property type="match status" value="1"/>
</dbReference>
<evidence type="ECO:0000313" key="2">
    <source>
        <dbReference type="EMBL" id="RAG82145.1"/>
    </source>
</evidence>
<accession>A0A2X0JYX1</accession>
<comment type="caution">
    <text evidence="2">The sequence shown here is derived from an EMBL/GenBank/DDBJ whole genome shotgun (WGS) entry which is preliminary data.</text>
</comment>
<protein>
    <recommendedName>
        <fullName evidence="1">SGNH hydrolase-type esterase domain-containing protein</fullName>
    </recommendedName>
</protein>
<reference evidence="2 3" key="1">
    <citation type="submission" date="2018-06" db="EMBL/GenBank/DDBJ databases">
        <title>Streptacidiphilus pinicola sp. nov., isolated from pine grove soil.</title>
        <authorList>
            <person name="Roh S.G."/>
            <person name="Park S."/>
            <person name="Kim M.-K."/>
            <person name="Yun B.-R."/>
            <person name="Park J."/>
            <person name="Kim M.J."/>
            <person name="Kim Y.S."/>
            <person name="Kim S.B."/>
        </authorList>
    </citation>
    <scope>NUCLEOTIDE SEQUENCE [LARGE SCALE GENOMIC DNA]</scope>
    <source>
        <strain evidence="2 3">MMS16-CNU450</strain>
    </source>
</reference>
<name>A0A2X0JYX1_9ACTN</name>
<dbReference type="InterPro" id="IPR036514">
    <property type="entry name" value="SGNH_hydro_sf"/>
</dbReference>
<dbReference type="Proteomes" id="UP000248889">
    <property type="component" value="Unassembled WGS sequence"/>
</dbReference>
<feature type="domain" description="SGNH hydrolase-type esterase" evidence="1">
    <location>
        <begin position="157"/>
        <end position="329"/>
    </location>
</feature>
<evidence type="ECO:0000313" key="3">
    <source>
        <dbReference type="Proteomes" id="UP000248889"/>
    </source>
</evidence>
<dbReference type="RefSeq" id="WP_133260075.1">
    <property type="nucleotide sequence ID" value="NZ_QKYN01000122.1"/>
</dbReference>